<dbReference type="EMBL" id="BTSX01000003">
    <property type="protein sequence ID" value="GMS91293.1"/>
    <property type="molecule type" value="Genomic_DNA"/>
</dbReference>
<keyword evidence="6" id="KW-1185">Reference proteome</keyword>
<dbReference type="GO" id="GO:0006508">
    <property type="term" value="P:proteolysis"/>
    <property type="evidence" value="ECO:0007669"/>
    <property type="project" value="UniProtKB-KW"/>
</dbReference>
<name>A0AAV5T7T8_9BILA</name>
<evidence type="ECO:0000256" key="3">
    <source>
        <dbReference type="ARBA" id="ARBA00022801"/>
    </source>
</evidence>
<dbReference type="Pfam" id="PF05577">
    <property type="entry name" value="Peptidase_S28"/>
    <property type="match status" value="1"/>
</dbReference>
<gene>
    <name evidence="5" type="ORF">PENTCL1PPCAC_13468</name>
</gene>
<keyword evidence="4" id="KW-0325">Glycoprotein</keyword>
<accession>A0AAV5T7T8</accession>
<dbReference type="InterPro" id="IPR008758">
    <property type="entry name" value="Peptidase_S28"/>
</dbReference>
<dbReference type="PANTHER" id="PTHR11010">
    <property type="entry name" value="PROTEASE S28 PRO-X CARBOXYPEPTIDASE-RELATED"/>
    <property type="match status" value="1"/>
</dbReference>
<reference evidence="5" key="1">
    <citation type="submission" date="2023-10" db="EMBL/GenBank/DDBJ databases">
        <title>Genome assembly of Pristionchus species.</title>
        <authorList>
            <person name="Yoshida K."/>
            <person name="Sommer R.J."/>
        </authorList>
    </citation>
    <scope>NUCLEOTIDE SEQUENCE</scope>
    <source>
        <strain evidence="5">RS0144</strain>
    </source>
</reference>
<keyword evidence="3" id="KW-0378">Hydrolase</keyword>
<dbReference type="Gene3D" id="1.20.120.980">
    <property type="entry name" value="Serine carboxypeptidase S28, SKS domain"/>
    <property type="match status" value="1"/>
</dbReference>
<evidence type="ECO:0000313" key="5">
    <source>
        <dbReference type="EMBL" id="GMS91293.1"/>
    </source>
</evidence>
<evidence type="ECO:0000256" key="2">
    <source>
        <dbReference type="ARBA" id="ARBA00022729"/>
    </source>
</evidence>
<dbReference type="InterPro" id="IPR042269">
    <property type="entry name" value="Ser_carbopepase_S28_SKS"/>
</dbReference>
<dbReference type="Proteomes" id="UP001432027">
    <property type="component" value="Unassembled WGS sequence"/>
</dbReference>
<dbReference type="AlphaFoldDB" id="A0AAV5T7T8"/>
<evidence type="ECO:0000256" key="1">
    <source>
        <dbReference type="ARBA" id="ARBA00022670"/>
    </source>
</evidence>
<feature type="non-terminal residue" evidence="5">
    <location>
        <position position="1"/>
    </location>
</feature>
<keyword evidence="2" id="KW-0732">Signal</keyword>
<dbReference type="PANTHER" id="PTHR11010:SF117">
    <property type="entry name" value="SERINE PROTEASE 16"/>
    <property type="match status" value="1"/>
</dbReference>
<organism evidence="5 6">
    <name type="scientific">Pristionchus entomophagus</name>
    <dbReference type="NCBI Taxonomy" id="358040"/>
    <lineage>
        <taxon>Eukaryota</taxon>
        <taxon>Metazoa</taxon>
        <taxon>Ecdysozoa</taxon>
        <taxon>Nematoda</taxon>
        <taxon>Chromadorea</taxon>
        <taxon>Rhabditida</taxon>
        <taxon>Rhabditina</taxon>
        <taxon>Diplogasteromorpha</taxon>
        <taxon>Diplogasteroidea</taxon>
        <taxon>Neodiplogasteridae</taxon>
        <taxon>Pristionchus</taxon>
    </lineage>
</organism>
<dbReference type="GO" id="GO:0008239">
    <property type="term" value="F:dipeptidyl-peptidase activity"/>
    <property type="evidence" value="ECO:0007669"/>
    <property type="project" value="TreeGrafter"/>
</dbReference>
<proteinExistence type="predicted"/>
<evidence type="ECO:0000256" key="4">
    <source>
        <dbReference type="ARBA" id="ARBA00023180"/>
    </source>
</evidence>
<evidence type="ECO:0000313" key="6">
    <source>
        <dbReference type="Proteomes" id="UP001432027"/>
    </source>
</evidence>
<sequence>AWSREWFPELIVGAVGASAPVLAKTDFYEYMKVVEDVLQRHSQKCYDRTAGAFDSLYKLTQSPTGRANIQDKFDLFPKWTADPNISVDPLDISEVFNGLFGMYADTVQYNAVDWSTVAHLCSFFENDAVDSLDALVALKNDQYGNDKLLSSYDAVVNELTDMAKHIDGHAGTQYTDVQLAEPLWVWQTCNEF</sequence>
<protein>
    <submittedName>
        <fullName evidence="5">Uncharacterized protein</fullName>
    </submittedName>
</protein>
<dbReference type="GO" id="GO:0070008">
    <property type="term" value="F:serine-type exopeptidase activity"/>
    <property type="evidence" value="ECO:0007669"/>
    <property type="project" value="InterPro"/>
</dbReference>
<feature type="non-terminal residue" evidence="5">
    <location>
        <position position="192"/>
    </location>
</feature>
<comment type="caution">
    <text evidence="5">The sequence shown here is derived from an EMBL/GenBank/DDBJ whole genome shotgun (WGS) entry which is preliminary data.</text>
</comment>
<keyword evidence="1" id="KW-0645">Protease</keyword>